<accession>A0A026WAS8</accession>
<gene>
    <name evidence="1" type="ORF">X777_07261</name>
</gene>
<keyword evidence="2" id="KW-1185">Reference proteome</keyword>
<dbReference type="AlphaFoldDB" id="A0A026WAS8"/>
<dbReference type="Proteomes" id="UP000053097">
    <property type="component" value="Unassembled WGS sequence"/>
</dbReference>
<evidence type="ECO:0000313" key="1">
    <source>
        <dbReference type="EMBL" id="EZA53083.1"/>
    </source>
</evidence>
<reference evidence="1 2" key="1">
    <citation type="journal article" date="2014" name="Curr. Biol.">
        <title>The genome of the clonal raider ant Cerapachys biroi.</title>
        <authorList>
            <person name="Oxley P.R."/>
            <person name="Ji L."/>
            <person name="Fetter-Pruneda I."/>
            <person name="McKenzie S.K."/>
            <person name="Li C."/>
            <person name="Hu H."/>
            <person name="Zhang G."/>
            <person name="Kronauer D.J."/>
        </authorList>
    </citation>
    <scope>NUCLEOTIDE SEQUENCE [LARGE SCALE GENOMIC DNA]</scope>
</reference>
<organism evidence="1 2">
    <name type="scientific">Ooceraea biroi</name>
    <name type="common">Clonal raider ant</name>
    <name type="synonym">Cerapachys biroi</name>
    <dbReference type="NCBI Taxonomy" id="2015173"/>
    <lineage>
        <taxon>Eukaryota</taxon>
        <taxon>Metazoa</taxon>
        <taxon>Ecdysozoa</taxon>
        <taxon>Arthropoda</taxon>
        <taxon>Hexapoda</taxon>
        <taxon>Insecta</taxon>
        <taxon>Pterygota</taxon>
        <taxon>Neoptera</taxon>
        <taxon>Endopterygota</taxon>
        <taxon>Hymenoptera</taxon>
        <taxon>Apocrita</taxon>
        <taxon>Aculeata</taxon>
        <taxon>Formicoidea</taxon>
        <taxon>Formicidae</taxon>
        <taxon>Dorylinae</taxon>
        <taxon>Ooceraea</taxon>
    </lineage>
</organism>
<dbReference type="EMBL" id="KK107295">
    <property type="protein sequence ID" value="EZA53083.1"/>
    <property type="molecule type" value="Genomic_DNA"/>
</dbReference>
<sequence>MGLMNQVRDFADTAKNLCPLKTLEITLTSNLSLALHRGRFPKIAVVGQFRVIRHFARRTMMSTHYAMNIAWYSGIGATAVRSTLLPRQSIAAASGVPSPLRM</sequence>
<name>A0A026WAS8_OOCBI</name>
<proteinExistence type="predicted"/>
<evidence type="ECO:0000313" key="2">
    <source>
        <dbReference type="Proteomes" id="UP000053097"/>
    </source>
</evidence>
<protein>
    <submittedName>
        <fullName evidence="1">Uncharacterized protein</fullName>
    </submittedName>
</protein>